<dbReference type="Proteomes" id="UP000828390">
    <property type="component" value="Unassembled WGS sequence"/>
</dbReference>
<comment type="caution">
    <text evidence="1">The sequence shown here is derived from an EMBL/GenBank/DDBJ whole genome shotgun (WGS) entry which is preliminary data.</text>
</comment>
<accession>A0A9D4F3K0</accession>
<name>A0A9D4F3K0_DREPO</name>
<sequence>MSSNRVTDEVIYVGPVEQRTWNSDNKIEILMNGPRLAEMDLRKYASSAPPD</sequence>
<evidence type="ECO:0000313" key="2">
    <source>
        <dbReference type="Proteomes" id="UP000828390"/>
    </source>
</evidence>
<reference evidence="1" key="2">
    <citation type="submission" date="2020-11" db="EMBL/GenBank/DDBJ databases">
        <authorList>
            <person name="McCartney M.A."/>
            <person name="Auch B."/>
            <person name="Kono T."/>
            <person name="Mallez S."/>
            <person name="Becker A."/>
            <person name="Gohl D.M."/>
            <person name="Silverstein K.A.T."/>
            <person name="Koren S."/>
            <person name="Bechman K.B."/>
            <person name="Herman A."/>
            <person name="Abrahante J.E."/>
            <person name="Garbe J."/>
        </authorList>
    </citation>
    <scope>NUCLEOTIDE SEQUENCE</scope>
    <source>
        <strain evidence="1">Duluth1</strain>
        <tissue evidence="1">Whole animal</tissue>
    </source>
</reference>
<dbReference type="EMBL" id="JAIWYP010000007">
    <property type="protein sequence ID" value="KAH3791725.1"/>
    <property type="molecule type" value="Genomic_DNA"/>
</dbReference>
<protein>
    <submittedName>
        <fullName evidence="1">Uncharacterized protein</fullName>
    </submittedName>
</protein>
<reference evidence="1" key="1">
    <citation type="journal article" date="2019" name="bioRxiv">
        <title>The Genome of the Zebra Mussel, Dreissena polymorpha: A Resource for Invasive Species Research.</title>
        <authorList>
            <person name="McCartney M.A."/>
            <person name="Auch B."/>
            <person name="Kono T."/>
            <person name="Mallez S."/>
            <person name="Zhang Y."/>
            <person name="Obille A."/>
            <person name="Becker A."/>
            <person name="Abrahante J.E."/>
            <person name="Garbe J."/>
            <person name="Badalamenti J.P."/>
            <person name="Herman A."/>
            <person name="Mangelson H."/>
            <person name="Liachko I."/>
            <person name="Sullivan S."/>
            <person name="Sone E.D."/>
            <person name="Koren S."/>
            <person name="Silverstein K.A.T."/>
            <person name="Beckman K.B."/>
            <person name="Gohl D.M."/>
        </authorList>
    </citation>
    <scope>NUCLEOTIDE SEQUENCE</scope>
    <source>
        <strain evidence="1">Duluth1</strain>
        <tissue evidence="1">Whole animal</tissue>
    </source>
</reference>
<keyword evidence="2" id="KW-1185">Reference proteome</keyword>
<organism evidence="1 2">
    <name type="scientific">Dreissena polymorpha</name>
    <name type="common">Zebra mussel</name>
    <name type="synonym">Mytilus polymorpha</name>
    <dbReference type="NCBI Taxonomy" id="45954"/>
    <lineage>
        <taxon>Eukaryota</taxon>
        <taxon>Metazoa</taxon>
        <taxon>Spiralia</taxon>
        <taxon>Lophotrochozoa</taxon>
        <taxon>Mollusca</taxon>
        <taxon>Bivalvia</taxon>
        <taxon>Autobranchia</taxon>
        <taxon>Heteroconchia</taxon>
        <taxon>Euheterodonta</taxon>
        <taxon>Imparidentia</taxon>
        <taxon>Neoheterodontei</taxon>
        <taxon>Myida</taxon>
        <taxon>Dreissenoidea</taxon>
        <taxon>Dreissenidae</taxon>
        <taxon>Dreissena</taxon>
    </lineage>
</organism>
<dbReference type="AlphaFoldDB" id="A0A9D4F3K0"/>
<proteinExistence type="predicted"/>
<gene>
    <name evidence="1" type="ORF">DPMN_145214</name>
</gene>
<evidence type="ECO:0000313" key="1">
    <source>
        <dbReference type="EMBL" id="KAH3791725.1"/>
    </source>
</evidence>